<dbReference type="InterPro" id="IPR051711">
    <property type="entry name" value="Stress_Response_Reg"/>
</dbReference>
<dbReference type="RefSeq" id="XP_018272252.1">
    <property type="nucleotide sequence ID" value="XM_018416243.1"/>
</dbReference>
<evidence type="ECO:0000256" key="8">
    <source>
        <dbReference type="SAM" id="Phobius"/>
    </source>
</evidence>
<dbReference type="GO" id="GO:0043565">
    <property type="term" value="F:sequence-specific DNA binding"/>
    <property type="evidence" value="ECO:0007669"/>
    <property type="project" value="TreeGrafter"/>
</dbReference>
<reference evidence="10 11" key="1">
    <citation type="journal article" date="2015" name="Front. Microbiol.">
        <title>Genome sequence of the plant growth promoting endophytic yeast Rhodotorula graminis WP1.</title>
        <authorList>
            <person name="Firrincieli A."/>
            <person name="Otillar R."/>
            <person name="Salamov A."/>
            <person name="Schmutz J."/>
            <person name="Khan Z."/>
            <person name="Redman R.S."/>
            <person name="Fleck N.D."/>
            <person name="Lindquist E."/>
            <person name="Grigoriev I.V."/>
            <person name="Doty S.L."/>
        </authorList>
    </citation>
    <scope>NUCLEOTIDE SEQUENCE [LARGE SCALE GENOMIC DNA]</scope>
    <source>
        <strain evidence="10 11">WP1</strain>
    </source>
</reference>
<keyword evidence="4" id="KW-0238">DNA-binding</keyword>
<dbReference type="SUPFAM" id="SSF57701">
    <property type="entry name" value="Zn2/Cys6 DNA-binding domain"/>
    <property type="match status" value="1"/>
</dbReference>
<evidence type="ECO:0000256" key="5">
    <source>
        <dbReference type="ARBA" id="ARBA00023163"/>
    </source>
</evidence>
<organism evidence="10 11">
    <name type="scientific">Rhodotorula graminis (strain WP1)</name>
    <dbReference type="NCBI Taxonomy" id="578459"/>
    <lineage>
        <taxon>Eukaryota</taxon>
        <taxon>Fungi</taxon>
        <taxon>Dikarya</taxon>
        <taxon>Basidiomycota</taxon>
        <taxon>Pucciniomycotina</taxon>
        <taxon>Microbotryomycetes</taxon>
        <taxon>Sporidiobolales</taxon>
        <taxon>Sporidiobolaceae</taxon>
        <taxon>Rhodotorula</taxon>
    </lineage>
</organism>
<feature type="region of interest" description="Disordered" evidence="7">
    <location>
        <begin position="631"/>
        <end position="652"/>
    </location>
</feature>
<dbReference type="Pfam" id="PF04082">
    <property type="entry name" value="Fungal_trans"/>
    <property type="match status" value="1"/>
</dbReference>
<dbReference type="SMART" id="SM00066">
    <property type="entry name" value="GAL4"/>
    <property type="match status" value="1"/>
</dbReference>
<proteinExistence type="predicted"/>
<sequence>MADDAEPRPAKRSKNVARACDACRAGKRKCDGALPCSVCKHGDKVCAYTLGDKRRRVSSTPLVTEAPAAGPSNHAALPPSLPTPPQFNAAIYPPPPPIVSAPVSYTDRSPGIRGRTLPPMEFGPAPRSAADDKMLASLTRAMANEPAPGGTQSDVHDAAPPGAAEEAENAPSFLASIHRHLSTVFSLRAQPKGRENEDLLEPDKGIASFFLPTKEEGLAYVRCYFEHASSTYRFVDEEDVTALADRFFARDPEAIADAESTALLLAVLATGCLWTPSWTGQDPEILTPQAIMLYHAAQRQLARIPPFPARLGLIRIHLTSTHFLLGIARFSAAYVKFSTAGRLALMLGLHRHDSSLPPLEREKRRRVFWSSFMMDRYVAAVVGLPCLYDERDISQRYFAVPDNATLRADIAQQNRVLIGSLAHIKLTRILGHAIRLLGSPKEVTPYERKARTATLEAELSQWSLESPAFFQPSPTGRDALDEAFAQVPHIFERQRRRCHSAYHFVKLLIYRSYILDELLNRLRPSATPPSSTPSAEVKICVHAAMQISEVAIMMQDQSSYSGMFWSTAYFTFAALTVLFVYLILYLDAPDRAQVEGVISRAMKANKRTSGKVASHEAIFKESRRIASILRPPAPAAVPGSPTRSTAAGPSSVDMSVDVAEPTGLPFFLSSELAAQGDENAGAGATTTDWETLLDELHGMVQAGFDVTSEGAFAAGAAAPAFDGFGATSERGAAFEWPPVGRV</sequence>
<keyword evidence="8" id="KW-1133">Transmembrane helix</keyword>
<evidence type="ECO:0000313" key="11">
    <source>
        <dbReference type="Proteomes" id="UP000053890"/>
    </source>
</evidence>
<dbReference type="GO" id="GO:0045944">
    <property type="term" value="P:positive regulation of transcription by RNA polymerase II"/>
    <property type="evidence" value="ECO:0007669"/>
    <property type="project" value="TreeGrafter"/>
</dbReference>
<keyword evidence="5" id="KW-0804">Transcription</keyword>
<dbReference type="GO" id="GO:0008270">
    <property type="term" value="F:zinc ion binding"/>
    <property type="evidence" value="ECO:0007669"/>
    <property type="project" value="InterPro"/>
</dbReference>
<dbReference type="CDD" id="cd12148">
    <property type="entry name" value="fungal_TF_MHR"/>
    <property type="match status" value="1"/>
</dbReference>
<keyword evidence="8" id="KW-0812">Transmembrane</keyword>
<dbReference type="Gene3D" id="4.10.240.10">
    <property type="entry name" value="Zn(2)-C6 fungal-type DNA-binding domain"/>
    <property type="match status" value="1"/>
</dbReference>
<keyword evidence="8" id="KW-0472">Membrane</keyword>
<dbReference type="GO" id="GO:0005634">
    <property type="term" value="C:nucleus"/>
    <property type="evidence" value="ECO:0007669"/>
    <property type="project" value="UniProtKB-SubCell"/>
</dbReference>
<dbReference type="Pfam" id="PF00172">
    <property type="entry name" value="Zn_clus"/>
    <property type="match status" value="1"/>
</dbReference>
<evidence type="ECO:0000256" key="7">
    <source>
        <dbReference type="SAM" id="MobiDB-lite"/>
    </source>
</evidence>
<dbReference type="InterPro" id="IPR001138">
    <property type="entry name" value="Zn2Cys6_DnaBD"/>
</dbReference>
<evidence type="ECO:0000313" key="10">
    <source>
        <dbReference type="EMBL" id="KPV76203.1"/>
    </source>
</evidence>
<dbReference type="Proteomes" id="UP000053890">
    <property type="component" value="Unassembled WGS sequence"/>
</dbReference>
<dbReference type="GO" id="GO:0000981">
    <property type="term" value="F:DNA-binding transcription factor activity, RNA polymerase II-specific"/>
    <property type="evidence" value="ECO:0007669"/>
    <property type="project" value="InterPro"/>
</dbReference>
<dbReference type="PANTHER" id="PTHR47540:SF2">
    <property type="entry name" value="ZN(II)2CYS6 TRANSCRIPTION FACTOR (EUROFUNG)"/>
    <property type="match status" value="1"/>
</dbReference>
<dbReference type="OrthoDB" id="4456959at2759"/>
<evidence type="ECO:0000259" key="9">
    <source>
        <dbReference type="PROSITE" id="PS50048"/>
    </source>
</evidence>
<protein>
    <recommendedName>
        <fullName evidence="9">Zn(2)-C6 fungal-type domain-containing protein</fullName>
    </recommendedName>
</protein>
<dbReference type="AlphaFoldDB" id="A0A194S649"/>
<dbReference type="PROSITE" id="PS00463">
    <property type="entry name" value="ZN2_CY6_FUNGAL_1"/>
    <property type="match status" value="1"/>
</dbReference>
<feature type="region of interest" description="Disordered" evidence="7">
    <location>
        <begin position="144"/>
        <end position="168"/>
    </location>
</feature>
<dbReference type="InterPro" id="IPR007219">
    <property type="entry name" value="XnlR_reg_dom"/>
</dbReference>
<feature type="transmembrane region" description="Helical" evidence="8">
    <location>
        <begin position="563"/>
        <end position="584"/>
    </location>
</feature>
<keyword evidence="6" id="KW-0539">Nucleus</keyword>
<dbReference type="EMBL" id="KQ474076">
    <property type="protein sequence ID" value="KPV76203.1"/>
    <property type="molecule type" value="Genomic_DNA"/>
</dbReference>
<evidence type="ECO:0000256" key="6">
    <source>
        <dbReference type="ARBA" id="ARBA00023242"/>
    </source>
</evidence>
<dbReference type="GO" id="GO:0006351">
    <property type="term" value="P:DNA-templated transcription"/>
    <property type="evidence" value="ECO:0007669"/>
    <property type="project" value="InterPro"/>
</dbReference>
<dbReference type="PROSITE" id="PS50048">
    <property type="entry name" value="ZN2_CY6_FUNGAL_2"/>
    <property type="match status" value="1"/>
</dbReference>
<dbReference type="CDD" id="cd00067">
    <property type="entry name" value="GAL4"/>
    <property type="match status" value="1"/>
</dbReference>
<evidence type="ECO:0000256" key="1">
    <source>
        <dbReference type="ARBA" id="ARBA00004123"/>
    </source>
</evidence>
<dbReference type="SMART" id="SM00906">
    <property type="entry name" value="Fungal_trans"/>
    <property type="match status" value="1"/>
</dbReference>
<keyword evidence="3" id="KW-0805">Transcription regulation</keyword>
<name>A0A194S649_RHOGW</name>
<gene>
    <name evidence="10" type="ORF">RHOBADRAFT_52243</name>
</gene>
<dbReference type="OMA" id="YWTTSHF"/>
<evidence type="ECO:0000256" key="4">
    <source>
        <dbReference type="ARBA" id="ARBA00023125"/>
    </source>
</evidence>
<evidence type="ECO:0000256" key="2">
    <source>
        <dbReference type="ARBA" id="ARBA00022723"/>
    </source>
</evidence>
<comment type="subcellular location">
    <subcellularLocation>
        <location evidence="1">Nucleus</location>
    </subcellularLocation>
</comment>
<evidence type="ECO:0000256" key="3">
    <source>
        <dbReference type="ARBA" id="ARBA00023015"/>
    </source>
</evidence>
<dbReference type="STRING" id="578459.A0A194S649"/>
<keyword evidence="11" id="KW-1185">Reference proteome</keyword>
<keyword evidence="2" id="KW-0479">Metal-binding</keyword>
<accession>A0A194S649</accession>
<dbReference type="PANTHER" id="PTHR47540">
    <property type="entry name" value="THIAMINE REPRESSIBLE GENES REGULATORY PROTEIN THI5"/>
    <property type="match status" value="1"/>
</dbReference>
<dbReference type="InterPro" id="IPR036864">
    <property type="entry name" value="Zn2-C6_fun-type_DNA-bd_sf"/>
</dbReference>
<feature type="domain" description="Zn(2)-C6 fungal-type" evidence="9">
    <location>
        <begin position="19"/>
        <end position="48"/>
    </location>
</feature>
<dbReference type="GeneID" id="28976691"/>